<keyword evidence="1" id="KW-1133">Transmembrane helix</keyword>
<evidence type="ECO:0000256" key="1">
    <source>
        <dbReference type="SAM" id="Phobius"/>
    </source>
</evidence>
<feature type="transmembrane region" description="Helical" evidence="1">
    <location>
        <begin position="31"/>
        <end position="49"/>
    </location>
</feature>
<sequence>MDSTPPFKLAADDLVTASWLYMRQGLARPRVLVSWLVLWACFLAFIIFVNGGPATRPEQWLVLLGISLLPFAAVIAVTVILTPITARRIFRQQRSLQGEMALAWSDTGLHVRSEYGDFEMPWPHFVRWAEDGRSFLLFESDRLYRVVPKRVLTPDQQQSLRQFLGRIGA</sequence>
<reference evidence="3" key="2">
    <citation type="submission" date="2023-01" db="EMBL/GenBank/DDBJ databases">
        <title>Draft genome sequence of Devosia yakushimensis strain NBRC 103855.</title>
        <authorList>
            <person name="Sun Q."/>
            <person name="Mori K."/>
        </authorList>
    </citation>
    <scope>NUCLEOTIDE SEQUENCE</scope>
    <source>
        <strain evidence="3">NBRC 103855</strain>
    </source>
</reference>
<feature type="transmembrane region" description="Helical" evidence="1">
    <location>
        <begin position="61"/>
        <end position="84"/>
    </location>
</feature>
<dbReference type="RefSeq" id="WP_284393238.1">
    <property type="nucleotide sequence ID" value="NZ_BSNG01000002.1"/>
</dbReference>
<protein>
    <recommendedName>
        <fullName evidence="2">YcxB-like C-terminal domain-containing protein</fullName>
    </recommendedName>
</protein>
<evidence type="ECO:0000313" key="4">
    <source>
        <dbReference type="Proteomes" id="UP001161406"/>
    </source>
</evidence>
<evidence type="ECO:0000259" key="2">
    <source>
        <dbReference type="Pfam" id="PF14317"/>
    </source>
</evidence>
<accession>A0ABQ5UKN2</accession>
<organism evidence="3 4">
    <name type="scientific">Devosia yakushimensis</name>
    <dbReference type="NCBI Taxonomy" id="470028"/>
    <lineage>
        <taxon>Bacteria</taxon>
        <taxon>Pseudomonadati</taxon>
        <taxon>Pseudomonadota</taxon>
        <taxon>Alphaproteobacteria</taxon>
        <taxon>Hyphomicrobiales</taxon>
        <taxon>Devosiaceae</taxon>
        <taxon>Devosia</taxon>
    </lineage>
</organism>
<dbReference type="EMBL" id="BSNG01000002">
    <property type="protein sequence ID" value="GLQ11694.1"/>
    <property type="molecule type" value="Genomic_DNA"/>
</dbReference>
<name>A0ABQ5UKN2_9HYPH</name>
<keyword evidence="1" id="KW-0472">Membrane</keyword>
<dbReference type="Proteomes" id="UP001161406">
    <property type="component" value="Unassembled WGS sequence"/>
</dbReference>
<reference evidence="3" key="1">
    <citation type="journal article" date="2014" name="Int. J. Syst. Evol. Microbiol.">
        <title>Complete genome of a new Firmicutes species belonging to the dominant human colonic microbiota ('Ruminococcus bicirculans') reveals two chromosomes and a selective capacity to utilize plant glucans.</title>
        <authorList>
            <consortium name="NISC Comparative Sequencing Program"/>
            <person name="Wegmann U."/>
            <person name="Louis P."/>
            <person name="Goesmann A."/>
            <person name="Henrissat B."/>
            <person name="Duncan S.H."/>
            <person name="Flint H.J."/>
        </authorList>
    </citation>
    <scope>NUCLEOTIDE SEQUENCE</scope>
    <source>
        <strain evidence="3">NBRC 103855</strain>
    </source>
</reference>
<dbReference type="InterPro" id="IPR025588">
    <property type="entry name" value="YcxB-like_C"/>
</dbReference>
<feature type="domain" description="YcxB-like C-terminal" evidence="2">
    <location>
        <begin position="104"/>
        <end position="164"/>
    </location>
</feature>
<keyword evidence="1" id="KW-0812">Transmembrane</keyword>
<gene>
    <name evidence="3" type="ORF">GCM10007913_36260</name>
</gene>
<comment type="caution">
    <text evidence="3">The sequence shown here is derived from an EMBL/GenBank/DDBJ whole genome shotgun (WGS) entry which is preliminary data.</text>
</comment>
<dbReference type="Pfam" id="PF14317">
    <property type="entry name" value="YcxB"/>
    <property type="match status" value="1"/>
</dbReference>
<evidence type="ECO:0000313" key="3">
    <source>
        <dbReference type="EMBL" id="GLQ11694.1"/>
    </source>
</evidence>
<proteinExistence type="predicted"/>
<keyword evidence="4" id="KW-1185">Reference proteome</keyword>